<feature type="transmembrane region" description="Helical" evidence="1">
    <location>
        <begin position="20"/>
        <end position="38"/>
    </location>
</feature>
<comment type="caution">
    <text evidence="2">The sequence shown here is derived from an EMBL/GenBank/DDBJ whole genome shotgun (WGS) entry which is preliminary data.</text>
</comment>
<feature type="transmembrane region" description="Helical" evidence="1">
    <location>
        <begin position="105"/>
        <end position="127"/>
    </location>
</feature>
<gene>
    <name evidence="2" type="ORF">ACFSKL_06655</name>
</gene>
<dbReference type="RefSeq" id="WP_376884618.1">
    <property type="nucleotide sequence ID" value="NZ_JBHUHR010000015.1"/>
</dbReference>
<dbReference type="EMBL" id="JBHUHR010000015">
    <property type="protein sequence ID" value="MFD2034463.1"/>
    <property type="molecule type" value="Genomic_DNA"/>
</dbReference>
<accession>A0ABW4VKR5</accession>
<evidence type="ECO:0000313" key="3">
    <source>
        <dbReference type="Proteomes" id="UP001597361"/>
    </source>
</evidence>
<keyword evidence="1" id="KW-0472">Membrane</keyword>
<feature type="transmembrane region" description="Helical" evidence="1">
    <location>
        <begin position="203"/>
        <end position="222"/>
    </location>
</feature>
<feature type="transmembrane region" description="Helical" evidence="1">
    <location>
        <begin position="172"/>
        <end position="191"/>
    </location>
</feature>
<sequence length="223" mass="25601">MDKNTTQAFPRNIFSNKVSLFKFIITIFHVVGLLGMAMPLLRPYFQFLTPFHLLLCTGLLFYFHKNWNLAFFLFIFLAFGLGYGSEVMGVQTGFPFGNYVYGPVLGFRLFEVPLLIGVNWLLLVYVSGEIFHRRISNDYLAAAAGATIMVMLDILIEPVAVKLDFWDWKDGIIPVSNFVGWFFVAFFIQLVYRKLSFIKSNPLSLYLLINLAAFFTLLNILLE</sequence>
<feature type="transmembrane region" description="Helical" evidence="1">
    <location>
        <begin position="44"/>
        <end position="62"/>
    </location>
</feature>
<keyword evidence="1" id="KW-0812">Transmembrane</keyword>
<name>A0ABW4VKR5_9BACT</name>
<evidence type="ECO:0000313" key="2">
    <source>
        <dbReference type="EMBL" id="MFD2034463.1"/>
    </source>
</evidence>
<dbReference type="PANTHER" id="PTHR39419">
    <property type="entry name" value="SLL0814 PROTEIN"/>
    <property type="match status" value="1"/>
</dbReference>
<evidence type="ECO:0000256" key="1">
    <source>
        <dbReference type="SAM" id="Phobius"/>
    </source>
</evidence>
<organism evidence="2 3">
    <name type="scientific">Belliella marina</name>
    <dbReference type="NCBI Taxonomy" id="1644146"/>
    <lineage>
        <taxon>Bacteria</taxon>
        <taxon>Pseudomonadati</taxon>
        <taxon>Bacteroidota</taxon>
        <taxon>Cytophagia</taxon>
        <taxon>Cytophagales</taxon>
        <taxon>Cyclobacteriaceae</taxon>
        <taxon>Belliella</taxon>
    </lineage>
</organism>
<dbReference type="InterPro" id="IPR007354">
    <property type="entry name" value="CruF-like"/>
</dbReference>
<keyword evidence="1" id="KW-1133">Transmembrane helix</keyword>
<feature type="transmembrane region" description="Helical" evidence="1">
    <location>
        <begin position="69"/>
        <end position="85"/>
    </location>
</feature>
<protein>
    <submittedName>
        <fullName evidence="2">Carotenoid biosynthesis protein</fullName>
    </submittedName>
</protein>
<dbReference type="Pfam" id="PF04240">
    <property type="entry name" value="Caroten_synth"/>
    <property type="match status" value="1"/>
</dbReference>
<keyword evidence="3" id="KW-1185">Reference proteome</keyword>
<dbReference type="Proteomes" id="UP001597361">
    <property type="component" value="Unassembled WGS sequence"/>
</dbReference>
<proteinExistence type="predicted"/>
<dbReference type="PANTHER" id="PTHR39419:SF1">
    <property type="entry name" value="SLL0814 PROTEIN"/>
    <property type="match status" value="1"/>
</dbReference>
<reference evidence="3" key="1">
    <citation type="journal article" date="2019" name="Int. J. Syst. Evol. Microbiol.">
        <title>The Global Catalogue of Microorganisms (GCM) 10K type strain sequencing project: providing services to taxonomists for standard genome sequencing and annotation.</title>
        <authorList>
            <consortium name="The Broad Institute Genomics Platform"/>
            <consortium name="The Broad Institute Genome Sequencing Center for Infectious Disease"/>
            <person name="Wu L."/>
            <person name="Ma J."/>
        </authorList>
    </citation>
    <scope>NUCLEOTIDE SEQUENCE [LARGE SCALE GENOMIC DNA]</scope>
    <source>
        <strain evidence="3">CGMCC 1.15180</strain>
    </source>
</reference>
<feature type="transmembrane region" description="Helical" evidence="1">
    <location>
        <begin position="139"/>
        <end position="160"/>
    </location>
</feature>